<reference evidence="2" key="1">
    <citation type="submission" date="2021-11" db="EMBL/GenBank/DDBJ databases">
        <authorList>
            <person name="Islam A."/>
            <person name="Islam S."/>
            <person name="Flora M.S."/>
            <person name="Rahman M."/>
            <person name="Ziaur R.M."/>
            <person name="Epstein J.H."/>
            <person name="Hassan M."/>
            <person name="Klassen M."/>
            <person name="Woodard K."/>
            <person name="Webb A."/>
            <person name="Webby R.J."/>
            <person name="El Zowalaty M.E."/>
        </authorList>
    </citation>
    <scope>NUCLEOTIDE SEQUENCE</scope>
    <source>
        <strain evidence="2">Pbs3</strain>
    </source>
</reference>
<protein>
    <recommendedName>
        <fullName evidence="4">Saposin B-type domain-containing protein</fullName>
    </recommendedName>
</protein>
<evidence type="ECO:0000313" key="2">
    <source>
        <dbReference type="EMBL" id="CAH0480465.1"/>
    </source>
</evidence>
<name>A0AAU9L6W4_9STRA</name>
<sequence>MNNTNFTNFIPTAILLPCFCSCSVCDRQLGLKLPNIVMTLENLANTLLEPKCDGLCAELHTCLLTNINAAMSRKYPWYIGLF</sequence>
<dbReference type="AlphaFoldDB" id="A0AAU9L6W4"/>
<comment type="caution">
    <text evidence="2">The sequence shown here is derived from an EMBL/GenBank/DDBJ whole genome shotgun (WGS) entry which is preliminary data.</text>
</comment>
<proteinExistence type="predicted"/>
<keyword evidence="1" id="KW-0732">Signal</keyword>
<evidence type="ECO:0000256" key="1">
    <source>
        <dbReference type="SAM" id="SignalP"/>
    </source>
</evidence>
<accession>A0AAU9L6W4</accession>
<feature type="chain" id="PRO_5043482428" description="Saposin B-type domain-containing protein" evidence="1">
    <location>
        <begin position="26"/>
        <end position="82"/>
    </location>
</feature>
<evidence type="ECO:0008006" key="4">
    <source>
        <dbReference type="Google" id="ProtNLM"/>
    </source>
</evidence>
<gene>
    <name evidence="2" type="ORF">PBS003_LOCUS7087</name>
</gene>
<dbReference type="Proteomes" id="UP001160483">
    <property type="component" value="Unassembled WGS sequence"/>
</dbReference>
<organism evidence="2 3">
    <name type="scientific">Peronospora belbahrii</name>
    <dbReference type="NCBI Taxonomy" id="622444"/>
    <lineage>
        <taxon>Eukaryota</taxon>
        <taxon>Sar</taxon>
        <taxon>Stramenopiles</taxon>
        <taxon>Oomycota</taxon>
        <taxon>Peronosporomycetes</taxon>
        <taxon>Peronosporales</taxon>
        <taxon>Peronosporaceae</taxon>
        <taxon>Peronospora</taxon>
    </lineage>
</organism>
<evidence type="ECO:0000313" key="3">
    <source>
        <dbReference type="Proteomes" id="UP001160483"/>
    </source>
</evidence>
<feature type="signal peptide" evidence="1">
    <location>
        <begin position="1"/>
        <end position="25"/>
    </location>
</feature>
<dbReference type="EMBL" id="CAKKTJ010000324">
    <property type="protein sequence ID" value="CAH0480465.1"/>
    <property type="molecule type" value="Genomic_DNA"/>
</dbReference>